<dbReference type="KEGG" id="eiv:EIN_131380"/>
<dbReference type="Proteomes" id="UP000014680">
    <property type="component" value="Unassembled WGS sequence"/>
</dbReference>
<dbReference type="InterPro" id="IPR031161">
    <property type="entry name" value="Peptidase_M60_dom"/>
</dbReference>
<evidence type="ECO:0000256" key="1">
    <source>
        <dbReference type="SAM" id="MobiDB-lite"/>
    </source>
</evidence>
<accession>A0A0A1UD99</accession>
<dbReference type="VEuPathDB" id="AmoebaDB:EIN_131380"/>
<dbReference type="GeneID" id="14893299"/>
<dbReference type="RefSeq" id="XP_004261100.1">
    <property type="nucleotide sequence ID" value="XM_004261052.1"/>
</dbReference>
<organism evidence="4 5">
    <name type="scientific">Entamoeba invadens IP1</name>
    <dbReference type="NCBI Taxonomy" id="370355"/>
    <lineage>
        <taxon>Eukaryota</taxon>
        <taxon>Amoebozoa</taxon>
        <taxon>Evosea</taxon>
        <taxon>Archamoebae</taxon>
        <taxon>Mastigamoebida</taxon>
        <taxon>Entamoebidae</taxon>
        <taxon>Entamoeba</taxon>
    </lineage>
</organism>
<dbReference type="Pfam" id="PF13402">
    <property type="entry name" value="Peptidase_M60"/>
    <property type="match status" value="1"/>
</dbReference>
<feature type="signal peptide" evidence="2">
    <location>
        <begin position="1"/>
        <end position="19"/>
    </location>
</feature>
<dbReference type="OMA" id="WHKSISS"/>
<reference evidence="4 5" key="1">
    <citation type="submission" date="2012-10" db="EMBL/GenBank/DDBJ databases">
        <authorList>
            <person name="Zafar N."/>
            <person name="Inman J."/>
            <person name="Hall N."/>
            <person name="Lorenzi H."/>
            <person name="Caler E."/>
        </authorList>
    </citation>
    <scope>NUCLEOTIDE SEQUENCE [LARGE SCALE GENOMIC DNA]</scope>
    <source>
        <strain evidence="4 5">IP1</strain>
    </source>
</reference>
<dbReference type="SMART" id="SM01276">
    <property type="entry name" value="M60-like"/>
    <property type="match status" value="1"/>
</dbReference>
<dbReference type="PROSITE" id="PS51723">
    <property type="entry name" value="PEPTIDASE_M60"/>
    <property type="match status" value="1"/>
</dbReference>
<feature type="domain" description="Peptidase M60" evidence="3">
    <location>
        <begin position="172"/>
        <end position="485"/>
    </location>
</feature>
<dbReference type="EMBL" id="KB206244">
    <property type="protein sequence ID" value="ELP94329.1"/>
    <property type="molecule type" value="Genomic_DNA"/>
</dbReference>
<dbReference type="AlphaFoldDB" id="A0A0A1UD99"/>
<evidence type="ECO:0000313" key="5">
    <source>
        <dbReference type="Proteomes" id="UP000014680"/>
    </source>
</evidence>
<evidence type="ECO:0000256" key="2">
    <source>
        <dbReference type="SAM" id="SignalP"/>
    </source>
</evidence>
<protein>
    <submittedName>
        <fullName evidence="4">Antigenic protein NP1, putative</fullName>
    </submittedName>
</protein>
<evidence type="ECO:0000313" key="4">
    <source>
        <dbReference type="EMBL" id="ELP94329.1"/>
    </source>
</evidence>
<sequence length="645" mass="72842">MTTIVVVSVVAITLGVVLSKDSSSGSNTTNGGADNNNNQPNDNNNDNNDNNNGGDESPTLKGYVLNNKYMSNEMDTSEILSQKAFSGNKPQIMAFKYKKYPHYKSTDTFTQEEKQNIVTENTQIWQNVISSIKAGTFGRMDPALGGEMQFEAESVNWSAPRLKVRYGVNPVLYGMRLVAYNFPGEVFTITVPAGTNIQNGPVKICIGKCNSEVAFQYLDASSFNNQRMPKDSYVFYLNQIDLDANRQYKLGSPFGGGIFVWTSEDILDWDPFYLEFDNVGQAPIINYGVTTNEQWKTLKNAPGTVSEIRTPGVRVVSTSRNIRNVEDAEFVQNWWHKSISSSSYLGETYTTMPITLIFDERIDVGAADSYVGSWFSQLPPSWAAGVMNKVNMIGSTNWGTLHELNHHMEGATLRGGLWGFGVDETNTNVMLSMFHNDYSNIASRRHKGLTGTDYVVDGYYMMNPVFNGNNKDNLRCYLAPLFEFGTIGIGRMINNYYHMFYDELYGTKFGKARTDTGIYCLLLARALERDTQYYCKLFGKAIDANIVTYMKTFKYKTFYPFYNVYAHTQNGNKFGRPYTIPHNTQTRLDFVKFTAYDKTAKNLKFELLDGLKKGKLVEISNGVFDYTPSFALNETDYFKMKFTCT</sequence>
<feature type="compositionally biased region" description="Low complexity" evidence="1">
    <location>
        <begin position="20"/>
        <end position="55"/>
    </location>
</feature>
<feature type="region of interest" description="Disordered" evidence="1">
    <location>
        <begin position="20"/>
        <end position="60"/>
    </location>
</feature>
<dbReference type="OrthoDB" id="26611at2759"/>
<name>A0A0A1UD99_ENTIV</name>
<proteinExistence type="predicted"/>
<gene>
    <name evidence="4" type="ORF">EIN_131380</name>
</gene>
<evidence type="ECO:0000259" key="3">
    <source>
        <dbReference type="PROSITE" id="PS51723"/>
    </source>
</evidence>
<feature type="chain" id="PRO_5001980812" evidence="2">
    <location>
        <begin position="20"/>
        <end position="645"/>
    </location>
</feature>
<keyword evidence="2" id="KW-0732">Signal</keyword>
<keyword evidence="5" id="KW-1185">Reference proteome</keyword>
<feature type="non-terminal residue" evidence="4">
    <location>
        <position position="645"/>
    </location>
</feature>